<dbReference type="OrthoDB" id="5587367at2759"/>
<dbReference type="Gene3D" id="3.30.70.930">
    <property type="match status" value="1"/>
</dbReference>
<reference evidence="3" key="1">
    <citation type="journal article" date="2020" name="Stud. Mycol.">
        <title>101 Dothideomycetes genomes: a test case for predicting lifestyles and emergence of pathogens.</title>
        <authorList>
            <person name="Haridas S."/>
            <person name="Albert R."/>
            <person name="Binder M."/>
            <person name="Bloem J."/>
            <person name="Labutti K."/>
            <person name="Salamov A."/>
            <person name="Andreopoulos B."/>
            <person name="Baker S."/>
            <person name="Barry K."/>
            <person name="Bills G."/>
            <person name="Bluhm B."/>
            <person name="Cannon C."/>
            <person name="Castanera R."/>
            <person name="Culley D."/>
            <person name="Daum C."/>
            <person name="Ezra D."/>
            <person name="Gonzalez J."/>
            <person name="Henrissat B."/>
            <person name="Kuo A."/>
            <person name="Liang C."/>
            <person name="Lipzen A."/>
            <person name="Lutzoni F."/>
            <person name="Magnuson J."/>
            <person name="Mondo S."/>
            <person name="Nolan M."/>
            <person name="Ohm R."/>
            <person name="Pangilinan J."/>
            <person name="Park H.-J."/>
            <person name="Ramirez L."/>
            <person name="Alfaro M."/>
            <person name="Sun H."/>
            <person name="Tritt A."/>
            <person name="Yoshinaga Y."/>
            <person name="Zwiers L.-H."/>
            <person name="Turgeon B."/>
            <person name="Goodwin S."/>
            <person name="Spatafora J."/>
            <person name="Crous P."/>
            <person name="Grigoriev I."/>
        </authorList>
    </citation>
    <scope>NUCLEOTIDE SEQUENCE</scope>
    <source>
        <strain evidence="3">CBS 175.79</strain>
    </source>
</reference>
<accession>A0A6A5XP46</accession>
<dbReference type="PANTHER" id="PTHR33777:SF1">
    <property type="entry name" value="UPF0045 PROTEIN ECM15"/>
    <property type="match status" value="1"/>
</dbReference>
<keyword evidence="4" id="KW-1185">Reference proteome</keyword>
<gene>
    <name evidence="3" type="ORF">BU24DRAFT_423531</name>
</gene>
<dbReference type="NCBIfam" id="TIGR00106">
    <property type="entry name" value="MTH1187 family thiamine-binding protein"/>
    <property type="match status" value="1"/>
</dbReference>
<dbReference type="InterPro" id="IPR029756">
    <property type="entry name" value="MTH1187/YkoF-like"/>
</dbReference>
<evidence type="ECO:0000259" key="2">
    <source>
        <dbReference type="Pfam" id="PF01910"/>
    </source>
</evidence>
<dbReference type="EMBL" id="ML978070">
    <property type="protein sequence ID" value="KAF2014617.1"/>
    <property type="molecule type" value="Genomic_DNA"/>
</dbReference>
<sequence length="121" mass="12899">MSTPATPNLEEIATPESCIADFCLIPLGTPTPSVAREVAAVQRLLAKSGLKFSLHSAGTTVEGSWDDVTRVIGQCHALIHSQGVVRIQSSVRIGTRTDKKQGFQDKVDAVEKLLKEEEGGA</sequence>
<dbReference type="InterPro" id="IPR002767">
    <property type="entry name" value="Thiamine_BP"/>
</dbReference>
<comment type="similarity">
    <text evidence="1">Belongs to the UPF0045 family.</text>
</comment>
<dbReference type="AlphaFoldDB" id="A0A6A5XP46"/>
<name>A0A6A5XP46_9PLEO</name>
<dbReference type="GeneID" id="54285674"/>
<dbReference type="SUPFAM" id="SSF89957">
    <property type="entry name" value="MTH1187/YkoF-like"/>
    <property type="match status" value="1"/>
</dbReference>
<dbReference type="PANTHER" id="PTHR33777">
    <property type="entry name" value="UPF0045 PROTEIN ECM15"/>
    <property type="match status" value="1"/>
</dbReference>
<dbReference type="InterPro" id="IPR051614">
    <property type="entry name" value="UPF0045_domain"/>
</dbReference>
<protein>
    <recommendedName>
        <fullName evidence="2">Thiamine-binding protein domain-containing protein</fullName>
    </recommendedName>
</protein>
<evidence type="ECO:0000256" key="1">
    <source>
        <dbReference type="ARBA" id="ARBA00010272"/>
    </source>
</evidence>
<evidence type="ECO:0000313" key="3">
    <source>
        <dbReference type="EMBL" id="KAF2014617.1"/>
    </source>
</evidence>
<dbReference type="Pfam" id="PF01910">
    <property type="entry name" value="Thiamine_BP"/>
    <property type="match status" value="1"/>
</dbReference>
<proteinExistence type="inferred from homology"/>
<organism evidence="3 4">
    <name type="scientific">Aaosphaeria arxii CBS 175.79</name>
    <dbReference type="NCBI Taxonomy" id="1450172"/>
    <lineage>
        <taxon>Eukaryota</taxon>
        <taxon>Fungi</taxon>
        <taxon>Dikarya</taxon>
        <taxon>Ascomycota</taxon>
        <taxon>Pezizomycotina</taxon>
        <taxon>Dothideomycetes</taxon>
        <taxon>Pleosporomycetidae</taxon>
        <taxon>Pleosporales</taxon>
        <taxon>Pleosporales incertae sedis</taxon>
        <taxon>Aaosphaeria</taxon>
    </lineage>
</organism>
<evidence type="ECO:0000313" key="4">
    <source>
        <dbReference type="Proteomes" id="UP000799778"/>
    </source>
</evidence>
<feature type="domain" description="Thiamine-binding protein" evidence="2">
    <location>
        <begin position="20"/>
        <end position="111"/>
    </location>
</feature>
<dbReference type="RefSeq" id="XP_033382956.1">
    <property type="nucleotide sequence ID" value="XM_033528277.1"/>
</dbReference>
<dbReference type="Proteomes" id="UP000799778">
    <property type="component" value="Unassembled WGS sequence"/>
</dbReference>
<dbReference type="GO" id="GO:0005829">
    <property type="term" value="C:cytosol"/>
    <property type="evidence" value="ECO:0007669"/>
    <property type="project" value="TreeGrafter"/>
</dbReference>